<protein>
    <submittedName>
        <fullName evidence="1">Uncharacterized protein</fullName>
    </submittedName>
</protein>
<reference evidence="2" key="1">
    <citation type="journal article" date="2023" name="Front. Plant Sci.">
        <title>Chromosomal-level genome assembly of Melastoma candidum provides insights into trichome evolution.</title>
        <authorList>
            <person name="Zhong Y."/>
            <person name="Wu W."/>
            <person name="Sun C."/>
            <person name="Zou P."/>
            <person name="Liu Y."/>
            <person name="Dai S."/>
            <person name="Zhou R."/>
        </authorList>
    </citation>
    <scope>NUCLEOTIDE SEQUENCE [LARGE SCALE GENOMIC DNA]</scope>
</reference>
<evidence type="ECO:0000313" key="1">
    <source>
        <dbReference type="EMBL" id="KAI4373496.1"/>
    </source>
</evidence>
<sequence>MCRCSHPSLLMVQFFGTIASEAEKLLRDFHSCVFKQEDMLKAYAEQQREAHLRAVEATRSVSKITLNLFDTLDLHASKLSQIVVEAQKKKLVSSYLSLRESSRYLPILLLECAANKERQMLEKIAELLASSNARKKKMVQMGVHDFRESATSKATKLHEEMSTMVNSTSNVKAEWNLHVEKVESQYIEDTSAIEAGRKDLEEVLQCCFEKTKMGVDRWKSAKESLMGLEKSYVASISSIVRNATEMNETLHTRVSTTLSATLDNVEISNENLLSSTARYYSKLPLFP</sequence>
<accession>A0ACB9R5D2</accession>
<dbReference type="EMBL" id="CM042883">
    <property type="protein sequence ID" value="KAI4373496.1"/>
    <property type="molecule type" value="Genomic_DNA"/>
</dbReference>
<evidence type="ECO:0000313" key="2">
    <source>
        <dbReference type="Proteomes" id="UP001057402"/>
    </source>
</evidence>
<dbReference type="Proteomes" id="UP001057402">
    <property type="component" value="Chromosome 4"/>
</dbReference>
<organism evidence="1 2">
    <name type="scientific">Melastoma candidum</name>
    <dbReference type="NCBI Taxonomy" id="119954"/>
    <lineage>
        <taxon>Eukaryota</taxon>
        <taxon>Viridiplantae</taxon>
        <taxon>Streptophyta</taxon>
        <taxon>Embryophyta</taxon>
        <taxon>Tracheophyta</taxon>
        <taxon>Spermatophyta</taxon>
        <taxon>Magnoliopsida</taxon>
        <taxon>eudicotyledons</taxon>
        <taxon>Gunneridae</taxon>
        <taxon>Pentapetalae</taxon>
        <taxon>rosids</taxon>
        <taxon>malvids</taxon>
        <taxon>Myrtales</taxon>
        <taxon>Melastomataceae</taxon>
        <taxon>Melastomatoideae</taxon>
        <taxon>Melastomateae</taxon>
        <taxon>Melastoma</taxon>
    </lineage>
</organism>
<name>A0ACB9R5D2_9MYRT</name>
<proteinExistence type="predicted"/>
<keyword evidence="2" id="KW-1185">Reference proteome</keyword>
<comment type="caution">
    <text evidence="1">The sequence shown here is derived from an EMBL/GenBank/DDBJ whole genome shotgun (WGS) entry which is preliminary data.</text>
</comment>
<gene>
    <name evidence="1" type="ORF">MLD38_011617</name>
</gene>